<keyword evidence="10 11" id="KW-0694">RNA-binding</keyword>
<dbReference type="SUPFAM" id="SSF81301">
    <property type="entry name" value="Nucleotidyltransferase"/>
    <property type="match status" value="1"/>
</dbReference>
<dbReference type="SUPFAM" id="SSF81891">
    <property type="entry name" value="Poly A polymerase C-terminal region-like"/>
    <property type="match status" value="1"/>
</dbReference>
<gene>
    <name evidence="13" type="ORF">A2264_01605</name>
</gene>
<evidence type="ECO:0000256" key="5">
    <source>
        <dbReference type="ARBA" id="ARBA00022723"/>
    </source>
</evidence>
<dbReference type="InterPro" id="IPR050124">
    <property type="entry name" value="tRNA_CCA-adding_enzyme"/>
</dbReference>
<dbReference type="CDD" id="cd00077">
    <property type="entry name" value="HDc"/>
    <property type="match status" value="1"/>
</dbReference>
<dbReference type="EMBL" id="MEVT01000006">
    <property type="protein sequence ID" value="OGC63404.1"/>
    <property type="molecule type" value="Genomic_DNA"/>
</dbReference>
<comment type="caution">
    <text evidence="13">The sequence shown here is derived from an EMBL/GenBank/DDBJ whole genome shotgun (WGS) entry which is preliminary data.</text>
</comment>
<keyword evidence="9" id="KW-0460">Magnesium</keyword>
<keyword evidence="4" id="KW-0548">Nucleotidyltransferase</keyword>
<feature type="domain" description="HD/PDEase" evidence="12">
    <location>
        <begin position="316"/>
        <end position="561"/>
    </location>
</feature>
<dbReference type="SMART" id="SM00471">
    <property type="entry name" value="HDc"/>
    <property type="match status" value="1"/>
</dbReference>
<keyword evidence="6" id="KW-0547">Nucleotide-binding</keyword>
<evidence type="ECO:0000259" key="12">
    <source>
        <dbReference type="SMART" id="SM00471"/>
    </source>
</evidence>
<proteinExistence type="inferred from homology"/>
<dbReference type="Gene3D" id="1.10.3090.10">
    <property type="entry name" value="cca-adding enzyme, domain 2"/>
    <property type="match status" value="1"/>
</dbReference>
<name>A0A1F4W1W4_UNCKA</name>
<keyword evidence="5" id="KW-0479">Metal-binding</keyword>
<dbReference type="InterPro" id="IPR006674">
    <property type="entry name" value="HD_domain"/>
</dbReference>
<dbReference type="GO" id="GO:0046872">
    <property type="term" value="F:metal ion binding"/>
    <property type="evidence" value="ECO:0007669"/>
    <property type="project" value="UniProtKB-KW"/>
</dbReference>
<comment type="similarity">
    <text evidence="11">Belongs to the tRNA nucleotidyltransferase/poly(A) polymerase family.</text>
</comment>
<keyword evidence="7" id="KW-0692">RNA repair</keyword>
<dbReference type="InterPro" id="IPR043519">
    <property type="entry name" value="NT_sf"/>
</dbReference>
<evidence type="ECO:0000313" key="14">
    <source>
        <dbReference type="Proteomes" id="UP000176614"/>
    </source>
</evidence>
<sequence>MTTETSKLTVLTPEAVSKENSPDRFYVSTKKYGETISTLKPGFEQNVEKYEGVYEVDVPKEVLKVCKEIQSIGGRSLLVGGSVRDAVITKEFPEMDLRPKDFDLEIYGMSIEQLQLVLETTFGSENINTVGKAFGIIKVKIEGWEEPLDFSIPRRDSKTSEGHKGFSVQGDPSMTIDEASLRRDLTINSIAYDPLTRTLYDAYGGVEDIKNRTIEVTDILAFQEDPLRVMRIMQFASRFGFKVSERTTQLCREMVERGDMDELPRERIAEEVKKLLTKGKRPSVGFEFAREVGFIDRYWPELGVLVGVTQEKDWHPEGDVWTHTLQVIDAAAEIADREIKAGKMEKADKLVLVTAALCHDFGKPSTTEFIDGAYRARGHEPAGVLPTREFIERIFGDPKSRAFSEITKRVLPLVADHLKPKDLWKNEVEKGIDQTRAIRSLAKRLSDGDSKDYPDGGGSNIYTLALLAEADQRGRNGAGSSYLARDQVPDLVNWQDWLLTRSQELKVEQKKSEMILTGKEYLQKLGEKNGGPWLGVILGATYLEQVDGMVNSMDEALIRAMAFREVFTQKVRKESQITKLQEREIWDRIRKMEDPREFLTS</sequence>
<dbReference type="GO" id="GO:0008033">
    <property type="term" value="P:tRNA processing"/>
    <property type="evidence" value="ECO:0007669"/>
    <property type="project" value="UniProtKB-KW"/>
</dbReference>
<dbReference type="PANTHER" id="PTHR47545:SF1">
    <property type="entry name" value="MULTIFUNCTIONAL CCA PROTEIN"/>
    <property type="match status" value="1"/>
</dbReference>
<keyword evidence="3" id="KW-0819">tRNA processing</keyword>
<evidence type="ECO:0000256" key="7">
    <source>
        <dbReference type="ARBA" id="ARBA00022800"/>
    </source>
</evidence>
<dbReference type="AlphaFoldDB" id="A0A1F4W1W4"/>
<dbReference type="GO" id="GO:0005524">
    <property type="term" value="F:ATP binding"/>
    <property type="evidence" value="ECO:0007669"/>
    <property type="project" value="UniProtKB-KW"/>
</dbReference>
<evidence type="ECO:0000256" key="8">
    <source>
        <dbReference type="ARBA" id="ARBA00022840"/>
    </source>
</evidence>
<dbReference type="Pfam" id="PF01743">
    <property type="entry name" value="PolyA_pol"/>
    <property type="match status" value="1"/>
</dbReference>
<evidence type="ECO:0000256" key="11">
    <source>
        <dbReference type="RuleBase" id="RU003953"/>
    </source>
</evidence>
<keyword evidence="2 11" id="KW-0808">Transferase</keyword>
<accession>A0A1F4W1W4</accession>
<evidence type="ECO:0000313" key="13">
    <source>
        <dbReference type="EMBL" id="OGC63404.1"/>
    </source>
</evidence>
<dbReference type="CDD" id="cd05398">
    <property type="entry name" value="NT_ClassII-CCAase"/>
    <property type="match status" value="1"/>
</dbReference>
<dbReference type="InterPro" id="IPR003607">
    <property type="entry name" value="HD/PDEase_dom"/>
</dbReference>
<evidence type="ECO:0000256" key="2">
    <source>
        <dbReference type="ARBA" id="ARBA00022679"/>
    </source>
</evidence>
<comment type="cofactor">
    <cofactor evidence="1">
        <name>Mg(2+)</name>
        <dbReference type="ChEBI" id="CHEBI:18420"/>
    </cofactor>
</comment>
<evidence type="ECO:0000256" key="1">
    <source>
        <dbReference type="ARBA" id="ARBA00001946"/>
    </source>
</evidence>
<organism evidence="13 14">
    <name type="scientific">candidate division WWE3 bacterium RIFOXYA2_FULL_46_9</name>
    <dbReference type="NCBI Taxonomy" id="1802636"/>
    <lineage>
        <taxon>Bacteria</taxon>
        <taxon>Katanobacteria</taxon>
    </lineage>
</organism>
<protein>
    <recommendedName>
        <fullName evidence="12">HD/PDEase domain-containing protein</fullName>
    </recommendedName>
</protein>
<dbReference type="GO" id="GO:0016779">
    <property type="term" value="F:nucleotidyltransferase activity"/>
    <property type="evidence" value="ECO:0007669"/>
    <property type="project" value="UniProtKB-KW"/>
</dbReference>
<dbReference type="PANTHER" id="PTHR47545">
    <property type="entry name" value="MULTIFUNCTIONAL CCA PROTEIN"/>
    <property type="match status" value="1"/>
</dbReference>
<dbReference type="InterPro" id="IPR032828">
    <property type="entry name" value="PolyA_RNA-bd"/>
</dbReference>
<keyword evidence="8" id="KW-0067">ATP-binding</keyword>
<dbReference type="Pfam" id="PF01966">
    <property type="entry name" value="HD"/>
    <property type="match status" value="1"/>
</dbReference>
<dbReference type="InterPro" id="IPR002646">
    <property type="entry name" value="PolA_pol_head_dom"/>
</dbReference>
<evidence type="ECO:0000256" key="10">
    <source>
        <dbReference type="ARBA" id="ARBA00022884"/>
    </source>
</evidence>
<dbReference type="GO" id="GO:0003723">
    <property type="term" value="F:RNA binding"/>
    <property type="evidence" value="ECO:0007669"/>
    <property type="project" value="UniProtKB-KW"/>
</dbReference>
<evidence type="ECO:0000256" key="9">
    <source>
        <dbReference type="ARBA" id="ARBA00022842"/>
    </source>
</evidence>
<dbReference type="Gene3D" id="3.30.460.10">
    <property type="entry name" value="Beta Polymerase, domain 2"/>
    <property type="match status" value="1"/>
</dbReference>
<evidence type="ECO:0000256" key="6">
    <source>
        <dbReference type="ARBA" id="ARBA00022741"/>
    </source>
</evidence>
<reference evidence="13 14" key="1">
    <citation type="journal article" date="2016" name="Nat. Commun.">
        <title>Thousands of microbial genomes shed light on interconnected biogeochemical processes in an aquifer system.</title>
        <authorList>
            <person name="Anantharaman K."/>
            <person name="Brown C.T."/>
            <person name="Hug L.A."/>
            <person name="Sharon I."/>
            <person name="Castelle C.J."/>
            <person name="Probst A.J."/>
            <person name="Thomas B.C."/>
            <person name="Singh A."/>
            <person name="Wilkins M.J."/>
            <person name="Karaoz U."/>
            <person name="Brodie E.L."/>
            <person name="Williams K.H."/>
            <person name="Hubbard S.S."/>
            <person name="Banfield J.F."/>
        </authorList>
    </citation>
    <scope>NUCLEOTIDE SEQUENCE [LARGE SCALE GENOMIC DNA]</scope>
</reference>
<evidence type="ECO:0000256" key="3">
    <source>
        <dbReference type="ARBA" id="ARBA00022694"/>
    </source>
</evidence>
<dbReference type="Proteomes" id="UP000176614">
    <property type="component" value="Unassembled WGS sequence"/>
</dbReference>
<evidence type="ECO:0000256" key="4">
    <source>
        <dbReference type="ARBA" id="ARBA00022695"/>
    </source>
</evidence>
<dbReference type="GO" id="GO:0042245">
    <property type="term" value="P:RNA repair"/>
    <property type="evidence" value="ECO:0007669"/>
    <property type="project" value="UniProtKB-KW"/>
</dbReference>
<dbReference type="Pfam" id="PF12627">
    <property type="entry name" value="PolyA_pol_RNAbd"/>
    <property type="match status" value="1"/>
</dbReference>